<dbReference type="PANTHER" id="PTHR43459">
    <property type="entry name" value="ENOYL-COA HYDRATASE"/>
    <property type="match status" value="1"/>
</dbReference>
<dbReference type="Pfam" id="PF00378">
    <property type="entry name" value="ECH_1"/>
    <property type="match status" value="1"/>
</dbReference>
<gene>
    <name evidence="1" type="ORF">B0H16DRAFT_1829955</name>
</gene>
<protein>
    <submittedName>
        <fullName evidence="1">ClpP/crotonase-like domain-containing protein</fullName>
    </submittedName>
</protein>
<feature type="non-terminal residue" evidence="1">
    <location>
        <position position="1"/>
    </location>
</feature>
<dbReference type="Gene3D" id="3.90.226.10">
    <property type="entry name" value="2-enoyl-CoA Hydratase, Chain A, domain 1"/>
    <property type="match status" value="1"/>
</dbReference>
<dbReference type="EMBL" id="JARKIB010000005">
    <property type="protein sequence ID" value="KAJ7779703.1"/>
    <property type="molecule type" value="Genomic_DNA"/>
</dbReference>
<dbReference type="InterPro" id="IPR001753">
    <property type="entry name" value="Enoyl-CoA_hydra/iso"/>
</dbReference>
<accession>A0AAD7K983</accession>
<dbReference type="PANTHER" id="PTHR43459:SF1">
    <property type="entry name" value="EG:BACN32G11.4 PROTEIN"/>
    <property type="match status" value="1"/>
</dbReference>
<dbReference type="Proteomes" id="UP001215598">
    <property type="component" value="Unassembled WGS sequence"/>
</dbReference>
<reference evidence="1" key="1">
    <citation type="submission" date="2023-03" db="EMBL/GenBank/DDBJ databases">
        <title>Massive genome expansion in bonnet fungi (Mycena s.s.) driven by repeated elements and novel gene families across ecological guilds.</title>
        <authorList>
            <consortium name="Lawrence Berkeley National Laboratory"/>
            <person name="Harder C.B."/>
            <person name="Miyauchi S."/>
            <person name="Viragh M."/>
            <person name="Kuo A."/>
            <person name="Thoen E."/>
            <person name="Andreopoulos B."/>
            <person name="Lu D."/>
            <person name="Skrede I."/>
            <person name="Drula E."/>
            <person name="Henrissat B."/>
            <person name="Morin E."/>
            <person name="Kohler A."/>
            <person name="Barry K."/>
            <person name="LaButti K."/>
            <person name="Morin E."/>
            <person name="Salamov A."/>
            <person name="Lipzen A."/>
            <person name="Mereny Z."/>
            <person name="Hegedus B."/>
            <person name="Baldrian P."/>
            <person name="Stursova M."/>
            <person name="Weitz H."/>
            <person name="Taylor A."/>
            <person name="Grigoriev I.V."/>
            <person name="Nagy L.G."/>
            <person name="Martin F."/>
            <person name="Kauserud H."/>
        </authorList>
    </citation>
    <scope>NUCLEOTIDE SEQUENCE</scope>
    <source>
        <strain evidence="1">CBHHK182m</strain>
    </source>
</reference>
<dbReference type="InterPro" id="IPR029045">
    <property type="entry name" value="ClpP/crotonase-like_dom_sf"/>
</dbReference>
<evidence type="ECO:0000313" key="2">
    <source>
        <dbReference type="Proteomes" id="UP001215598"/>
    </source>
</evidence>
<comment type="caution">
    <text evidence="1">The sequence shown here is derived from an EMBL/GenBank/DDBJ whole genome shotgun (WGS) entry which is preliminary data.</text>
</comment>
<dbReference type="SUPFAM" id="SSF52096">
    <property type="entry name" value="ClpP/crotonase"/>
    <property type="match status" value="1"/>
</dbReference>
<dbReference type="CDD" id="cd06558">
    <property type="entry name" value="crotonase-like"/>
    <property type="match status" value="1"/>
</dbReference>
<proteinExistence type="predicted"/>
<name>A0AAD7K983_9AGAR</name>
<evidence type="ECO:0000313" key="1">
    <source>
        <dbReference type="EMBL" id="KAJ7779703.1"/>
    </source>
</evidence>
<keyword evidence="2" id="KW-1185">Reference proteome</keyword>
<sequence>ARLATVALAAVSVSAARYPSFGTLRTTNSSGVMNVVINNTYSEINLFDLHVQSDLANLIETLQANDTDIRVVSPLPFFDPGIPDMTFPVALLWNITQLPQATIAVIEGRARGIGNEFLMSCDMRFATTSPSVLLAQLETSFGLNPGAGGAMYLAHQIGRGRTFEYVFASKDIDAVTADKYGWINRAFDTSAELRDYVDALAARIALFPAAGIVGTKAGINAVSRPPMDVIIQEAQNIIGVLSQTPVTQAFAKKFVAVTNNQSLGDLELNYGEKLVSLFQ</sequence>
<dbReference type="AlphaFoldDB" id="A0AAD7K983"/>
<organism evidence="1 2">
    <name type="scientific">Mycena metata</name>
    <dbReference type="NCBI Taxonomy" id="1033252"/>
    <lineage>
        <taxon>Eukaryota</taxon>
        <taxon>Fungi</taxon>
        <taxon>Dikarya</taxon>
        <taxon>Basidiomycota</taxon>
        <taxon>Agaricomycotina</taxon>
        <taxon>Agaricomycetes</taxon>
        <taxon>Agaricomycetidae</taxon>
        <taxon>Agaricales</taxon>
        <taxon>Marasmiineae</taxon>
        <taxon>Mycenaceae</taxon>
        <taxon>Mycena</taxon>
    </lineage>
</organism>